<evidence type="ECO:0000313" key="1">
    <source>
        <dbReference type="EMBL" id="CAI8612690.1"/>
    </source>
</evidence>
<name>A0AAV1AUF9_VICFA</name>
<reference evidence="1 2" key="1">
    <citation type="submission" date="2023-01" db="EMBL/GenBank/DDBJ databases">
        <authorList>
            <person name="Kreplak J."/>
        </authorList>
    </citation>
    <scope>NUCLEOTIDE SEQUENCE [LARGE SCALE GENOMIC DNA]</scope>
</reference>
<dbReference type="InterPro" id="IPR007750">
    <property type="entry name" value="DUF674"/>
</dbReference>
<dbReference type="PANTHER" id="PTHR33103">
    <property type="entry name" value="OS01G0153900 PROTEIN"/>
    <property type="match status" value="1"/>
</dbReference>
<evidence type="ECO:0000313" key="2">
    <source>
        <dbReference type="Proteomes" id="UP001157006"/>
    </source>
</evidence>
<dbReference type="PANTHER" id="PTHR33103:SF43">
    <property type="entry name" value="DUF674 FAMILY PROTEIN"/>
    <property type="match status" value="1"/>
</dbReference>
<dbReference type="EMBL" id="OX451740">
    <property type="protein sequence ID" value="CAI8612690.1"/>
    <property type="molecule type" value="Genomic_DNA"/>
</dbReference>
<dbReference type="Pfam" id="PF05056">
    <property type="entry name" value="DUF674"/>
    <property type="match status" value="1"/>
</dbReference>
<sequence>MIVIPNCIHYSSFGLLQQFEIENTSSMKEIILNVTNQKVQDLLKCSLHSKTTLTDLFLQKKPSFQVYRFFTPDVEMSGSLEIILKLVIRKSDGKVLCAQGEHDFVNLLLSFLTFPLGGIARTFQLSLLLSVFLNLYPVLHPIQTLKPFET</sequence>
<accession>A0AAV1AUF9</accession>
<organism evidence="1 2">
    <name type="scientific">Vicia faba</name>
    <name type="common">Broad bean</name>
    <name type="synonym">Faba vulgaris</name>
    <dbReference type="NCBI Taxonomy" id="3906"/>
    <lineage>
        <taxon>Eukaryota</taxon>
        <taxon>Viridiplantae</taxon>
        <taxon>Streptophyta</taxon>
        <taxon>Embryophyta</taxon>
        <taxon>Tracheophyta</taxon>
        <taxon>Spermatophyta</taxon>
        <taxon>Magnoliopsida</taxon>
        <taxon>eudicotyledons</taxon>
        <taxon>Gunneridae</taxon>
        <taxon>Pentapetalae</taxon>
        <taxon>rosids</taxon>
        <taxon>fabids</taxon>
        <taxon>Fabales</taxon>
        <taxon>Fabaceae</taxon>
        <taxon>Papilionoideae</taxon>
        <taxon>50 kb inversion clade</taxon>
        <taxon>NPAAA clade</taxon>
        <taxon>Hologalegina</taxon>
        <taxon>IRL clade</taxon>
        <taxon>Fabeae</taxon>
        <taxon>Vicia</taxon>
    </lineage>
</organism>
<protein>
    <submittedName>
        <fullName evidence="1">Uncharacterized protein</fullName>
    </submittedName>
</protein>
<keyword evidence="2" id="KW-1185">Reference proteome</keyword>
<proteinExistence type="predicted"/>
<dbReference type="AlphaFoldDB" id="A0AAV1AUF9"/>
<gene>
    <name evidence="1" type="ORF">VFH_V046680</name>
</gene>
<dbReference type="Proteomes" id="UP001157006">
    <property type="component" value="Chromosome 5"/>
</dbReference>